<gene>
    <name evidence="9" type="ORF">A3C72_02830</name>
</gene>
<comment type="caution">
    <text evidence="9">The sequence shown here is derived from an EMBL/GenBank/DDBJ whole genome shotgun (WGS) entry which is preliminary data.</text>
</comment>
<protein>
    <recommendedName>
        <fullName evidence="8">Bacterial sugar transferase domain-containing protein</fullName>
    </recommendedName>
</protein>
<feature type="transmembrane region" description="Helical" evidence="7">
    <location>
        <begin position="109"/>
        <end position="126"/>
    </location>
</feature>
<sequence length="449" mass="51374">MTGLNKQEPLILFLGDVVIFAITLWLALFLRYGSVPPIDRIQSHFLAFLPLVAIWLVVFFIAGLYERHTLILRSRLPNIVIGAQIANGIVAVAFFYFATYLTIAPKTVLFIYVALAAVAAILWRLYGYPIIGSRSKQRAFLIGQGEEIRELETEVNQNDFYAMKFVSSIDVDKIAGLDIRKDLIEEVYADEVSIIALDTRNPKINPLQPHLYNLVFSNVKFISLHRLYEEIFKRVPLSLVGYEWFLENVSNRSKPVYDALKRIIDVAISLPLLVVPLLSFPFVYIAVKIEDGGPVFIFQTRVGENNRLVKFVKFRTMLFSEDGEWQGRGKENKVTAVGAFLRKTRLDEFPQLWNVLIGDASLVGPRPEFPEPVRRYSEELPYYNVRHMIKPGLSGWAQIYGEHPHHGVDVTKTANKLAYDLYYINNRSLFLDLEIALKTVRILLTFKGK</sequence>
<evidence type="ECO:0000313" key="10">
    <source>
        <dbReference type="Proteomes" id="UP000177130"/>
    </source>
</evidence>
<feature type="domain" description="Bacterial sugar transferase" evidence="8">
    <location>
        <begin position="261"/>
        <end position="444"/>
    </location>
</feature>
<dbReference type="EMBL" id="MHRK01000047">
    <property type="protein sequence ID" value="OHA22823.1"/>
    <property type="molecule type" value="Genomic_DNA"/>
</dbReference>
<accession>A0A1G2MG64</accession>
<dbReference type="Proteomes" id="UP000177130">
    <property type="component" value="Unassembled WGS sequence"/>
</dbReference>
<keyword evidence="6 7" id="KW-0472">Membrane</keyword>
<keyword evidence="4 7" id="KW-0812">Transmembrane</keyword>
<evidence type="ECO:0000256" key="6">
    <source>
        <dbReference type="ARBA" id="ARBA00023136"/>
    </source>
</evidence>
<feature type="transmembrane region" description="Helical" evidence="7">
    <location>
        <begin position="76"/>
        <end position="97"/>
    </location>
</feature>
<keyword evidence="3" id="KW-0808">Transferase</keyword>
<evidence type="ECO:0000259" key="8">
    <source>
        <dbReference type="Pfam" id="PF02397"/>
    </source>
</evidence>
<dbReference type="STRING" id="1802306.A3C72_02830"/>
<comment type="subcellular location">
    <subcellularLocation>
        <location evidence="1">Membrane</location>
        <topology evidence="1">Multi-pass membrane protein</topology>
    </subcellularLocation>
</comment>
<dbReference type="PANTHER" id="PTHR30576">
    <property type="entry name" value="COLANIC BIOSYNTHESIS UDP-GLUCOSE LIPID CARRIER TRANSFERASE"/>
    <property type="match status" value="1"/>
</dbReference>
<evidence type="ECO:0000256" key="1">
    <source>
        <dbReference type="ARBA" id="ARBA00004141"/>
    </source>
</evidence>
<dbReference type="InterPro" id="IPR003362">
    <property type="entry name" value="Bact_transf"/>
</dbReference>
<evidence type="ECO:0000256" key="3">
    <source>
        <dbReference type="ARBA" id="ARBA00022679"/>
    </source>
</evidence>
<evidence type="ECO:0000256" key="5">
    <source>
        <dbReference type="ARBA" id="ARBA00022989"/>
    </source>
</evidence>
<evidence type="ECO:0000256" key="4">
    <source>
        <dbReference type="ARBA" id="ARBA00022692"/>
    </source>
</evidence>
<evidence type="ECO:0000313" key="9">
    <source>
        <dbReference type="EMBL" id="OHA22823.1"/>
    </source>
</evidence>
<organism evidence="9 10">
    <name type="scientific">Candidatus Taylorbacteria bacterium RIFCSPHIGHO2_02_FULL_43_32b</name>
    <dbReference type="NCBI Taxonomy" id="1802306"/>
    <lineage>
        <taxon>Bacteria</taxon>
        <taxon>Candidatus Tayloriibacteriota</taxon>
    </lineage>
</organism>
<comment type="similarity">
    <text evidence="2">Belongs to the bacterial sugar transferase family.</text>
</comment>
<evidence type="ECO:0000256" key="2">
    <source>
        <dbReference type="ARBA" id="ARBA00006464"/>
    </source>
</evidence>
<dbReference type="AlphaFoldDB" id="A0A1G2MG64"/>
<feature type="transmembrane region" description="Helical" evidence="7">
    <location>
        <begin position="12"/>
        <end position="33"/>
    </location>
</feature>
<keyword evidence="5 7" id="KW-1133">Transmembrane helix</keyword>
<feature type="transmembrane region" description="Helical" evidence="7">
    <location>
        <begin position="45"/>
        <end position="64"/>
    </location>
</feature>
<name>A0A1G2MG64_9BACT</name>
<evidence type="ECO:0000256" key="7">
    <source>
        <dbReference type="SAM" id="Phobius"/>
    </source>
</evidence>
<dbReference type="GO" id="GO:0016020">
    <property type="term" value="C:membrane"/>
    <property type="evidence" value="ECO:0007669"/>
    <property type="project" value="UniProtKB-SubCell"/>
</dbReference>
<dbReference type="InterPro" id="IPR017475">
    <property type="entry name" value="EPS_sugar_tfrase"/>
</dbReference>
<proteinExistence type="inferred from homology"/>
<dbReference type="NCBIfam" id="TIGR03025">
    <property type="entry name" value="EPS_sugtrans"/>
    <property type="match status" value="1"/>
</dbReference>
<dbReference type="PANTHER" id="PTHR30576:SF0">
    <property type="entry name" value="UNDECAPRENYL-PHOSPHATE N-ACETYLGALACTOSAMINYL 1-PHOSPHATE TRANSFERASE-RELATED"/>
    <property type="match status" value="1"/>
</dbReference>
<dbReference type="Pfam" id="PF02397">
    <property type="entry name" value="Bac_transf"/>
    <property type="match status" value="1"/>
</dbReference>
<reference evidence="9 10" key="1">
    <citation type="journal article" date="2016" name="Nat. Commun.">
        <title>Thousands of microbial genomes shed light on interconnected biogeochemical processes in an aquifer system.</title>
        <authorList>
            <person name="Anantharaman K."/>
            <person name="Brown C.T."/>
            <person name="Hug L.A."/>
            <person name="Sharon I."/>
            <person name="Castelle C.J."/>
            <person name="Probst A.J."/>
            <person name="Thomas B.C."/>
            <person name="Singh A."/>
            <person name="Wilkins M.J."/>
            <person name="Karaoz U."/>
            <person name="Brodie E.L."/>
            <person name="Williams K.H."/>
            <person name="Hubbard S.S."/>
            <person name="Banfield J.F."/>
        </authorList>
    </citation>
    <scope>NUCLEOTIDE SEQUENCE [LARGE SCALE GENOMIC DNA]</scope>
</reference>
<dbReference type="GO" id="GO:0016780">
    <property type="term" value="F:phosphotransferase activity, for other substituted phosphate groups"/>
    <property type="evidence" value="ECO:0007669"/>
    <property type="project" value="TreeGrafter"/>
</dbReference>